<reference evidence="7 8" key="1">
    <citation type="submission" date="2013-04" db="EMBL/GenBank/DDBJ databases">
        <title>The Genome Sequence of Propionimicrobium lymphophilum ACS-093-V-SCH5.</title>
        <authorList>
            <consortium name="The Broad Institute Genomics Platform"/>
            <person name="Earl A."/>
            <person name="Ward D."/>
            <person name="Feldgarden M."/>
            <person name="Gevers D."/>
            <person name="Saerens B."/>
            <person name="Vaneechoutte M."/>
            <person name="Walker B."/>
            <person name="Young S."/>
            <person name="Zeng Q."/>
            <person name="Gargeya S."/>
            <person name="Fitzgerald M."/>
            <person name="Haas B."/>
            <person name="Abouelleil A."/>
            <person name="Allen A.W."/>
            <person name="Alvarado L."/>
            <person name="Arachchi H.M."/>
            <person name="Berlin A.M."/>
            <person name="Chapman S.B."/>
            <person name="Gainer-Dewar J."/>
            <person name="Goldberg J."/>
            <person name="Griggs A."/>
            <person name="Gujja S."/>
            <person name="Hansen M."/>
            <person name="Howarth C."/>
            <person name="Imamovic A."/>
            <person name="Ireland A."/>
            <person name="Larimer J."/>
            <person name="McCowan C."/>
            <person name="Murphy C."/>
            <person name="Pearson M."/>
            <person name="Poon T.W."/>
            <person name="Priest M."/>
            <person name="Roberts A."/>
            <person name="Saif S."/>
            <person name="Shea T."/>
            <person name="Sisk P."/>
            <person name="Sykes S."/>
            <person name="Wortman J."/>
            <person name="Nusbaum C."/>
            <person name="Birren B."/>
        </authorList>
    </citation>
    <scope>NUCLEOTIDE SEQUENCE [LARGE SCALE GENOMIC DNA]</scope>
    <source>
        <strain evidence="7 8">ACS-093-V-SCH5</strain>
    </source>
</reference>
<keyword evidence="3" id="KW-0238">DNA-binding</keyword>
<keyword evidence="2" id="KW-0731">Sigma factor</keyword>
<dbReference type="AlphaFoldDB" id="S2VWN2"/>
<dbReference type="OrthoDB" id="3745243at2"/>
<dbReference type="PANTHER" id="PTHR30603">
    <property type="entry name" value="RNA POLYMERASE SIGMA FACTOR RPO"/>
    <property type="match status" value="1"/>
</dbReference>
<feature type="domain" description="RNA polymerase sigma-70 region 4" evidence="6">
    <location>
        <begin position="210"/>
        <end position="258"/>
    </location>
</feature>
<dbReference type="InterPro" id="IPR013324">
    <property type="entry name" value="RNA_pol_sigma_r3/r4-like"/>
</dbReference>
<organism evidence="7 8">
    <name type="scientific">Propionimicrobium lymphophilum ACS-093-V-SCH5</name>
    <dbReference type="NCBI Taxonomy" id="883161"/>
    <lineage>
        <taxon>Bacteria</taxon>
        <taxon>Bacillati</taxon>
        <taxon>Actinomycetota</taxon>
        <taxon>Actinomycetes</taxon>
        <taxon>Propionibacteriales</taxon>
        <taxon>Propionibacteriaceae</taxon>
        <taxon>Propionimicrobium</taxon>
    </lineage>
</organism>
<dbReference type="InterPro" id="IPR013325">
    <property type="entry name" value="RNA_pol_sigma_r2"/>
</dbReference>
<dbReference type="GO" id="GO:0016987">
    <property type="term" value="F:sigma factor activity"/>
    <property type="evidence" value="ECO:0007669"/>
    <property type="project" value="UniProtKB-KW"/>
</dbReference>
<dbReference type="Gene3D" id="1.20.120.1810">
    <property type="match status" value="1"/>
</dbReference>
<dbReference type="Pfam" id="PF04545">
    <property type="entry name" value="Sigma70_r4"/>
    <property type="match status" value="1"/>
</dbReference>
<dbReference type="InterPro" id="IPR050239">
    <property type="entry name" value="Sigma-70_RNA_pol_init_factors"/>
</dbReference>
<dbReference type="SUPFAM" id="SSF88659">
    <property type="entry name" value="Sigma3 and sigma4 domains of RNA polymerase sigma factors"/>
    <property type="match status" value="1"/>
</dbReference>
<dbReference type="Pfam" id="PF04542">
    <property type="entry name" value="Sigma70_r2"/>
    <property type="match status" value="1"/>
</dbReference>
<name>S2VWN2_9ACTN</name>
<evidence type="ECO:0000256" key="1">
    <source>
        <dbReference type="ARBA" id="ARBA00023015"/>
    </source>
</evidence>
<feature type="domain" description="RNA polymerase sigma-70 region 2" evidence="5">
    <location>
        <begin position="58"/>
        <end position="118"/>
    </location>
</feature>
<evidence type="ECO:0000313" key="7">
    <source>
        <dbReference type="EMBL" id="EPD31908.1"/>
    </source>
</evidence>
<protein>
    <submittedName>
        <fullName evidence="7">Sigma-70 family RNA polymerase sigma factor</fullName>
    </submittedName>
</protein>
<dbReference type="GO" id="GO:0006352">
    <property type="term" value="P:DNA-templated transcription initiation"/>
    <property type="evidence" value="ECO:0007669"/>
    <property type="project" value="InterPro"/>
</dbReference>
<dbReference type="HOGENOM" id="CLU_014793_3_6_11"/>
<dbReference type="PRINTS" id="PR00046">
    <property type="entry name" value="SIGMA70FCT"/>
</dbReference>
<dbReference type="InterPro" id="IPR007627">
    <property type="entry name" value="RNA_pol_sigma70_r2"/>
</dbReference>
<dbReference type="InterPro" id="IPR014284">
    <property type="entry name" value="RNA_pol_sigma-70_dom"/>
</dbReference>
<evidence type="ECO:0000256" key="2">
    <source>
        <dbReference type="ARBA" id="ARBA00023082"/>
    </source>
</evidence>
<comment type="caution">
    <text evidence="7">The sequence shown here is derived from an EMBL/GenBank/DDBJ whole genome shotgun (WGS) entry which is preliminary data.</text>
</comment>
<dbReference type="SUPFAM" id="SSF88946">
    <property type="entry name" value="Sigma2 domain of RNA polymerase sigma factors"/>
    <property type="match status" value="1"/>
</dbReference>
<gene>
    <name evidence="7" type="ORF">HMPREF9306_01465</name>
</gene>
<evidence type="ECO:0000256" key="3">
    <source>
        <dbReference type="ARBA" id="ARBA00023125"/>
    </source>
</evidence>
<keyword evidence="4" id="KW-0804">Transcription</keyword>
<evidence type="ECO:0000256" key="4">
    <source>
        <dbReference type="ARBA" id="ARBA00023163"/>
    </source>
</evidence>
<dbReference type="NCBIfam" id="TIGR02937">
    <property type="entry name" value="sigma70-ECF"/>
    <property type="match status" value="1"/>
</dbReference>
<dbReference type="InterPro" id="IPR000943">
    <property type="entry name" value="RNA_pol_sigma70"/>
</dbReference>
<dbReference type="Gene3D" id="1.10.10.10">
    <property type="entry name" value="Winged helix-like DNA-binding domain superfamily/Winged helix DNA-binding domain"/>
    <property type="match status" value="1"/>
</dbReference>
<dbReference type="InterPro" id="IPR007630">
    <property type="entry name" value="RNA_pol_sigma70_r4"/>
</dbReference>
<dbReference type="EMBL" id="AGZR01000009">
    <property type="protein sequence ID" value="EPD31908.1"/>
    <property type="molecule type" value="Genomic_DNA"/>
</dbReference>
<keyword evidence="8" id="KW-1185">Reference proteome</keyword>
<dbReference type="GO" id="GO:0003677">
    <property type="term" value="F:DNA binding"/>
    <property type="evidence" value="ECO:0007669"/>
    <property type="project" value="UniProtKB-KW"/>
</dbReference>
<dbReference type="STRING" id="883161.HMPREF9306_01465"/>
<dbReference type="RefSeq" id="WP_016456290.1">
    <property type="nucleotide sequence ID" value="NZ_KE150269.1"/>
</dbReference>
<evidence type="ECO:0000259" key="5">
    <source>
        <dbReference type="Pfam" id="PF04542"/>
    </source>
</evidence>
<sequence length="265" mass="29518">MSICKLAIDPLTHPEEIELAKTVESGVYAKHLLNSGSAVPTGLLEAVIALGEDARSTLYRANLRLASKLANAWSRKAGLPNNELLQEACIGLGEAIKRWDWAKGYRFTTFAWNTINGVLAQAAALRCGELDTSISAARKIWQARKVWNIRQAEADETISEGRFAREAKLGAYAHLVMSAGRHLELVPEMAENIVELKIEKPDLPPGWSSVLTQKENQIVRMHYGLGCKRRTRNYIAEQMQLSVSSVRRIELKALRKLRGYIQQAA</sequence>
<keyword evidence="1" id="KW-0805">Transcription regulation</keyword>
<dbReference type="PANTHER" id="PTHR30603:SF60">
    <property type="entry name" value="RNA POLYMERASE SIGMA FACTOR RPOD"/>
    <property type="match status" value="1"/>
</dbReference>
<evidence type="ECO:0000313" key="8">
    <source>
        <dbReference type="Proteomes" id="UP000014417"/>
    </source>
</evidence>
<proteinExistence type="predicted"/>
<accession>S2VWN2</accession>
<dbReference type="Proteomes" id="UP000014417">
    <property type="component" value="Unassembled WGS sequence"/>
</dbReference>
<dbReference type="InterPro" id="IPR036388">
    <property type="entry name" value="WH-like_DNA-bd_sf"/>
</dbReference>
<evidence type="ECO:0000259" key="6">
    <source>
        <dbReference type="Pfam" id="PF04545"/>
    </source>
</evidence>